<feature type="compositionally biased region" description="Basic and acidic residues" evidence="1">
    <location>
        <begin position="97"/>
        <end position="113"/>
    </location>
</feature>
<feature type="compositionally biased region" description="Gly residues" evidence="1">
    <location>
        <begin position="61"/>
        <end position="80"/>
    </location>
</feature>
<dbReference type="EMBL" id="FZNM01000016">
    <property type="protein sequence ID" value="SNR67927.1"/>
    <property type="molecule type" value="Genomic_DNA"/>
</dbReference>
<dbReference type="Proteomes" id="UP000198409">
    <property type="component" value="Unassembled WGS sequence"/>
</dbReference>
<reference evidence="4" key="1">
    <citation type="submission" date="2017-06" db="EMBL/GenBank/DDBJ databases">
        <authorList>
            <person name="Varghese N."/>
            <person name="Submissions S."/>
        </authorList>
    </citation>
    <scope>NUCLEOTIDE SEQUENCE [LARGE SCALE GENOMIC DNA]</scope>
    <source>
        <strain evidence="4">DSM 26170</strain>
    </source>
</reference>
<feature type="compositionally biased region" description="Basic and acidic residues" evidence="1">
    <location>
        <begin position="81"/>
        <end position="90"/>
    </location>
</feature>
<feature type="region of interest" description="Disordered" evidence="1">
    <location>
        <begin position="57"/>
        <end position="137"/>
    </location>
</feature>
<accession>A0A238Y9V2</accession>
<evidence type="ECO:0000256" key="1">
    <source>
        <dbReference type="SAM" id="MobiDB-lite"/>
    </source>
</evidence>
<keyword evidence="2" id="KW-0732">Signal</keyword>
<feature type="chain" id="PRO_5012489415" evidence="2">
    <location>
        <begin position="32"/>
        <end position="364"/>
    </location>
</feature>
<evidence type="ECO:0000313" key="4">
    <source>
        <dbReference type="Proteomes" id="UP000198409"/>
    </source>
</evidence>
<evidence type="ECO:0000256" key="2">
    <source>
        <dbReference type="SAM" id="SignalP"/>
    </source>
</evidence>
<dbReference type="AlphaFoldDB" id="A0A238Y9V2"/>
<gene>
    <name evidence="3" type="ORF">SAMN06265378_11635</name>
</gene>
<evidence type="ECO:0000313" key="3">
    <source>
        <dbReference type="EMBL" id="SNR67927.1"/>
    </source>
</evidence>
<sequence>MLFFSKRKASDMNTFLISSAVVLALTSTHLAAGPIQIQSPIAPFGATSVEQLWLAKDNNGKGQGNGKATGKGHGNAGKGNRGPDRAHGRNEQPGAGKGRDHPPSRAGKPDHASGPKLKMNGKAAEHASHGHGNGRRGFTAAEREEVLSRIISTPAPAGRDMKRLLAATALAVVTPQLLVADIPDDELIAYRNCPPGLARKDPPCVPPGLARKGVTYDEWASYDQDDYDTIWVERRDEWLRSEADVDPDPELLLLQSDQIETLFDLDPAPAGHRYALIDGMPVLLDQKDYDALLLVNQMAQVPDLELGMPIAPTAALTQDELASVYRLPQLGDDENYAVVNGQVVQLNDRNYELLQMIRVARAIL</sequence>
<organism evidence="3 4">
    <name type="scientific">Paracoccus sediminis</name>
    <dbReference type="NCBI Taxonomy" id="1214787"/>
    <lineage>
        <taxon>Bacteria</taxon>
        <taxon>Pseudomonadati</taxon>
        <taxon>Pseudomonadota</taxon>
        <taxon>Alphaproteobacteria</taxon>
        <taxon>Rhodobacterales</taxon>
        <taxon>Paracoccaceae</taxon>
        <taxon>Paracoccus</taxon>
    </lineage>
</organism>
<name>A0A238Y9V2_9RHOB</name>
<feature type="signal peptide" evidence="2">
    <location>
        <begin position="1"/>
        <end position="31"/>
    </location>
</feature>
<protein>
    <submittedName>
        <fullName evidence="3">Uncharacterized protein</fullName>
    </submittedName>
</protein>
<proteinExistence type="predicted"/>